<dbReference type="GO" id="GO:0005524">
    <property type="term" value="F:ATP binding"/>
    <property type="evidence" value="ECO:0007669"/>
    <property type="project" value="UniProtKB-KW"/>
</dbReference>
<evidence type="ECO:0008006" key="10">
    <source>
        <dbReference type="Google" id="ProtNLM"/>
    </source>
</evidence>
<evidence type="ECO:0000256" key="1">
    <source>
        <dbReference type="ARBA" id="ARBA00022485"/>
    </source>
</evidence>
<evidence type="ECO:0000256" key="6">
    <source>
        <dbReference type="ARBA" id="ARBA00023014"/>
    </source>
</evidence>
<feature type="signal peptide" evidence="7">
    <location>
        <begin position="1"/>
        <end position="27"/>
    </location>
</feature>
<dbReference type="CDD" id="cd02037">
    <property type="entry name" value="Mrp_NBP35"/>
    <property type="match status" value="1"/>
</dbReference>
<dbReference type="HAMAP" id="MF_02040">
    <property type="entry name" value="Mrp_NBP35"/>
    <property type="match status" value="1"/>
</dbReference>
<dbReference type="Gene3D" id="3.40.50.300">
    <property type="entry name" value="P-loop containing nucleotide triphosphate hydrolases"/>
    <property type="match status" value="1"/>
</dbReference>
<evidence type="ECO:0000256" key="7">
    <source>
        <dbReference type="SAM" id="SignalP"/>
    </source>
</evidence>
<evidence type="ECO:0000256" key="4">
    <source>
        <dbReference type="ARBA" id="ARBA00022840"/>
    </source>
</evidence>
<evidence type="ECO:0000256" key="5">
    <source>
        <dbReference type="ARBA" id="ARBA00023004"/>
    </source>
</evidence>
<keyword evidence="7" id="KW-0732">Signal</keyword>
<dbReference type="GO" id="GO:0005829">
    <property type="term" value="C:cytosol"/>
    <property type="evidence" value="ECO:0007669"/>
    <property type="project" value="TreeGrafter"/>
</dbReference>
<accession>A0AA88YK41</accession>
<dbReference type="Proteomes" id="UP001186944">
    <property type="component" value="Unassembled WGS sequence"/>
</dbReference>
<keyword evidence="4" id="KW-0067">ATP-binding</keyword>
<dbReference type="GO" id="GO:0051539">
    <property type="term" value="F:4 iron, 4 sulfur cluster binding"/>
    <property type="evidence" value="ECO:0007669"/>
    <property type="project" value="UniProtKB-KW"/>
</dbReference>
<dbReference type="Pfam" id="PF10609">
    <property type="entry name" value="ParA"/>
    <property type="match status" value="1"/>
</dbReference>
<dbReference type="InterPro" id="IPR027417">
    <property type="entry name" value="P-loop_NTPase"/>
</dbReference>
<proteinExistence type="inferred from homology"/>
<dbReference type="GO" id="GO:0046872">
    <property type="term" value="F:metal ion binding"/>
    <property type="evidence" value="ECO:0007669"/>
    <property type="project" value="UniProtKB-KW"/>
</dbReference>
<evidence type="ECO:0000256" key="3">
    <source>
        <dbReference type="ARBA" id="ARBA00022741"/>
    </source>
</evidence>
<dbReference type="InterPro" id="IPR033756">
    <property type="entry name" value="YlxH/NBP35"/>
</dbReference>
<feature type="chain" id="PRO_5041680377" description="Cytosolic Fe-S cluster assembly factor NUBP1 homolog" evidence="7">
    <location>
        <begin position="28"/>
        <end position="325"/>
    </location>
</feature>
<dbReference type="AlphaFoldDB" id="A0AA88YK41"/>
<dbReference type="SUPFAM" id="SSF52540">
    <property type="entry name" value="P-loop containing nucleoside triphosphate hydrolases"/>
    <property type="match status" value="1"/>
</dbReference>
<dbReference type="InterPro" id="IPR019591">
    <property type="entry name" value="Mrp/NBP35_ATP-bd"/>
</dbReference>
<keyword evidence="6" id="KW-0411">Iron-sulfur</keyword>
<dbReference type="GO" id="GO:0016226">
    <property type="term" value="P:iron-sulfur cluster assembly"/>
    <property type="evidence" value="ECO:0007669"/>
    <property type="project" value="InterPro"/>
</dbReference>
<comment type="caution">
    <text evidence="8">The sequence shown here is derived from an EMBL/GenBank/DDBJ whole genome shotgun (WGS) entry which is preliminary data.</text>
</comment>
<keyword evidence="2" id="KW-0479">Metal-binding</keyword>
<dbReference type="FunFam" id="3.40.50.300:FF:001119">
    <property type="entry name" value="Iron-sulfur cluster carrier protein"/>
    <property type="match status" value="1"/>
</dbReference>
<protein>
    <recommendedName>
        <fullName evidence="10">Cytosolic Fe-S cluster assembly factor NUBP1 homolog</fullName>
    </recommendedName>
</protein>
<dbReference type="PANTHER" id="PTHR23264:SF21">
    <property type="entry name" value="NUCLEOTIDE BINDING PROTEIN 1-LIKE PROTEIN"/>
    <property type="match status" value="1"/>
</dbReference>
<keyword evidence="9" id="KW-1185">Reference proteome</keyword>
<keyword evidence="1" id="KW-0004">4Fe-4S</keyword>
<evidence type="ECO:0000256" key="2">
    <source>
        <dbReference type="ARBA" id="ARBA00022723"/>
    </source>
</evidence>
<keyword evidence="5" id="KW-0408">Iron</keyword>
<dbReference type="PANTHER" id="PTHR23264">
    <property type="entry name" value="NUCLEOTIDE-BINDING PROTEIN NBP35 YEAST -RELATED"/>
    <property type="match status" value="1"/>
</dbReference>
<dbReference type="GO" id="GO:0140663">
    <property type="term" value="F:ATP-dependent FeS chaperone activity"/>
    <property type="evidence" value="ECO:0007669"/>
    <property type="project" value="InterPro"/>
</dbReference>
<gene>
    <name evidence="8" type="ORF">FSP39_019274</name>
</gene>
<evidence type="ECO:0000313" key="9">
    <source>
        <dbReference type="Proteomes" id="UP001186944"/>
    </source>
</evidence>
<evidence type="ECO:0000313" key="8">
    <source>
        <dbReference type="EMBL" id="KAK3098419.1"/>
    </source>
</evidence>
<name>A0AA88YK41_PINIB</name>
<keyword evidence="3" id="KW-0547">Nucleotide-binding</keyword>
<sequence length="325" mass="35754">MGNFHSSTKLVWVMHLEVLGAMHGTDAGQVFLLRYWLVEPEYVMVAQDKGFVNVKDGDQGDVDTRMKVVKHKIIILSGKGGVGKSTFCSLLSLSLAKCQSTNKVGVVDLDICGPSIPKLLAVEGIPITDSPYGWKPLISPHDGIKVMSVGSMLPSDSSAITFRGPRKTGLIKRFLKDTFWGKLDYLLFDTPPGTSDEHMTIVKLLKNVNPDGAVIVTTPQDVALDTIRREINFCKKMGVKIIGIVENMSNFVCPCCEEITSLFPSQGVKKLADSYNVPYLGQLPMDPRVAMCSEQGENAMNKYPDSHVVNSLQNIVQQIHTEIRN</sequence>
<reference evidence="8" key="1">
    <citation type="submission" date="2019-08" db="EMBL/GenBank/DDBJ databases">
        <title>The improved chromosome-level genome for the pearl oyster Pinctada fucata martensii using PacBio sequencing and Hi-C.</title>
        <authorList>
            <person name="Zheng Z."/>
        </authorList>
    </citation>
    <scope>NUCLEOTIDE SEQUENCE</scope>
    <source>
        <strain evidence="8">ZZ-2019</strain>
        <tissue evidence="8">Adductor muscle</tissue>
    </source>
</reference>
<dbReference type="EMBL" id="VSWD01000007">
    <property type="protein sequence ID" value="KAK3098419.1"/>
    <property type="molecule type" value="Genomic_DNA"/>
</dbReference>
<organism evidence="8 9">
    <name type="scientific">Pinctada imbricata</name>
    <name type="common">Atlantic pearl-oyster</name>
    <name type="synonym">Pinctada martensii</name>
    <dbReference type="NCBI Taxonomy" id="66713"/>
    <lineage>
        <taxon>Eukaryota</taxon>
        <taxon>Metazoa</taxon>
        <taxon>Spiralia</taxon>
        <taxon>Lophotrochozoa</taxon>
        <taxon>Mollusca</taxon>
        <taxon>Bivalvia</taxon>
        <taxon>Autobranchia</taxon>
        <taxon>Pteriomorphia</taxon>
        <taxon>Pterioida</taxon>
        <taxon>Pterioidea</taxon>
        <taxon>Pteriidae</taxon>
        <taxon>Pinctada</taxon>
    </lineage>
</organism>